<keyword evidence="2" id="KW-1185">Reference proteome</keyword>
<name>A0A9N9LZA5_9HELO</name>
<dbReference type="AlphaFoldDB" id="A0A9N9LZA5"/>
<protein>
    <recommendedName>
        <fullName evidence="3">N-acetyltransferase domain-containing protein</fullName>
    </recommendedName>
</protein>
<sequence length="101" mass="11895">MPLKIHPCTTADMPRVFEILSLAFGRRHIYIDTDPCARFIKAVDEETGTIVAQAKWIVYRDTIPPEGELEGEFWESEEEREFARLLCREYLIPRRKAIREI</sequence>
<gene>
    <name evidence="1" type="ORF">HYALB_00013947</name>
</gene>
<organism evidence="1 2">
    <name type="scientific">Hymenoscyphus albidus</name>
    <dbReference type="NCBI Taxonomy" id="595503"/>
    <lineage>
        <taxon>Eukaryota</taxon>
        <taxon>Fungi</taxon>
        <taxon>Dikarya</taxon>
        <taxon>Ascomycota</taxon>
        <taxon>Pezizomycotina</taxon>
        <taxon>Leotiomycetes</taxon>
        <taxon>Helotiales</taxon>
        <taxon>Helotiaceae</taxon>
        <taxon>Hymenoscyphus</taxon>
    </lineage>
</organism>
<dbReference type="EMBL" id="CAJVRM010000524">
    <property type="protein sequence ID" value="CAG8981835.1"/>
    <property type="molecule type" value="Genomic_DNA"/>
</dbReference>
<evidence type="ECO:0000313" key="1">
    <source>
        <dbReference type="EMBL" id="CAG8981835.1"/>
    </source>
</evidence>
<dbReference type="OrthoDB" id="2832510at2759"/>
<evidence type="ECO:0008006" key="3">
    <source>
        <dbReference type="Google" id="ProtNLM"/>
    </source>
</evidence>
<comment type="caution">
    <text evidence="1">The sequence shown here is derived from an EMBL/GenBank/DDBJ whole genome shotgun (WGS) entry which is preliminary data.</text>
</comment>
<proteinExistence type="predicted"/>
<evidence type="ECO:0000313" key="2">
    <source>
        <dbReference type="Proteomes" id="UP000701801"/>
    </source>
</evidence>
<accession>A0A9N9LZA5</accession>
<reference evidence="1" key="1">
    <citation type="submission" date="2021-07" db="EMBL/GenBank/DDBJ databases">
        <authorList>
            <person name="Durling M."/>
        </authorList>
    </citation>
    <scope>NUCLEOTIDE SEQUENCE</scope>
</reference>
<dbReference type="Proteomes" id="UP000701801">
    <property type="component" value="Unassembled WGS sequence"/>
</dbReference>